<name>A0A182IM22_ANOAO</name>
<evidence type="ECO:0000256" key="1">
    <source>
        <dbReference type="SAM" id="MobiDB-lite"/>
    </source>
</evidence>
<feature type="region of interest" description="Disordered" evidence="1">
    <location>
        <begin position="133"/>
        <end position="176"/>
    </location>
</feature>
<evidence type="ECO:0000313" key="2">
    <source>
        <dbReference type="EnsemblMetazoa" id="AATE001698-PA.1"/>
    </source>
</evidence>
<reference evidence="2" key="1">
    <citation type="submission" date="2022-08" db="UniProtKB">
        <authorList>
            <consortium name="EnsemblMetazoa"/>
        </authorList>
    </citation>
    <scope>IDENTIFICATION</scope>
    <source>
        <strain evidence="2">EBRO</strain>
    </source>
</reference>
<organism evidence="2">
    <name type="scientific">Anopheles atroparvus</name>
    <name type="common">European mosquito</name>
    <dbReference type="NCBI Taxonomy" id="41427"/>
    <lineage>
        <taxon>Eukaryota</taxon>
        <taxon>Metazoa</taxon>
        <taxon>Ecdysozoa</taxon>
        <taxon>Arthropoda</taxon>
        <taxon>Hexapoda</taxon>
        <taxon>Insecta</taxon>
        <taxon>Pterygota</taxon>
        <taxon>Neoptera</taxon>
        <taxon>Endopterygota</taxon>
        <taxon>Diptera</taxon>
        <taxon>Nematocera</taxon>
        <taxon>Culicoidea</taxon>
        <taxon>Culicidae</taxon>
        <taxon>Anophelinae</taxon>
        <taxon>Anopheles</taxon>
    </lineage>
</organism>
<dbReference type="VEuPathDB" id="VectorBase:AATE001698"/>
<proteinExistence type="predicted"/>
<dbReference type="AlphaFoldDB" id="A0A182IM22"/>
<accession>A0A182IM22</accession>
<sequence length="196" mass="22057">MHMWGGVLVRRFYHRRCAEDRCDSRARFSSARATAGPILSHCSHFFFETSSRCQGMFSRISHSNRSSSYRSYSPSVMGNPFGSDTASSMRHMPDNKLIIHLPELGGELIEQHHVVTVIFAGFLKFSTRMYDSSKSENGSDRALRLESDPPGDARSSLAWRDPPLDTSSTDRGRRRCRMLSENACRISGSSLEPETS</sequence>
<dbReference type="EnsemblMetazoa" id="AATE001698-RA">
    <property type="protein sequence ID" value="AATE001698-PA.1"/>
    <property type="gene ID" value="AATE001698"/>
</dbReference>
<feature type="compositionally biased region" description="Basic and acidic residues" evidence="1">
    <location>
        <begin position="133"/>
        <end position="147"/>
    </location>
</feature>
<protein>
    <submittedName>
        <fullName evidence="2">Uncharacterized protein</fullName>
    </submittedName>
</protein>